<dbReference type="VEuPathDB" id="FungiDB:BTJ68_08456"/>
<gene>
    <name evidence="6" type="ORF">D0866_05955</name>
    <name evidence="5" type="ORF">D0868_08375</name>
</gene>
<dbReference type="GO" id="GO:0015288">
    <property type="term" value="F:porin activity"/>
    <property type="evidence" value="ECO:0007669"/>
    <property type="project" value="UniProtKB-KW"/>
</dbReference>
<accession>A0A3M6YF33</accession>
<dbReference type="InterPro" id="IPR027246">
    <property type="entry name" value="Porin_Euk/Tom40"/>
</dbReference>
<dbReference type="Gene3D" id="2.40.160.10">
    <property type="entry name" value="Porin"/>
    <property type="match status" value="1"/>
</dbReference>
<organism evidence="5 8">
    <name type="scientific">Hortaea werneckii</name>
    <name type="common">Black yeast</name>
    <name type="synonym">Cladosporium werneckii</name>
    <dbReference type="NCBI Taxonomy" id="91943"/>
    <lineage>
        <taxon>Eukaryota</taxon>
        <taxon>Fungi</taxon>
        <taxon>Dikarya</taxon>
        <taxon>Ascomycota</taxon>
        <taxon>Pezizomycotina</taxon>
        <taxon>Dothideomycetes</taxon>
        <taxon>Dothideomycetidae</taxon>
        <taxon>Mycosphaerellales</taxon>
        <taxon>Teratosphaeriaceae</taxon>
        <taxon>Hortaea</taxon>
    </lineage>
</organism>
<comment type="caution">
    <text evidence="5">The sequence shown here is derived from an EMBL/GenBank/DDBJ whole genome shotgun (WGS) entry which is preliminary data.</text>
</comment>
<evidence type="ECO:0000256" key="4">
    <source>
        <dbReference type="SAM" id="MobiDB-lite"/>
    </source>
</evidence>
<dbReference type="GO" id="GO:0005741">
    <property type="term" value="C:mitochondrial outer membrane"/>
    <property type="evidence" value="ECO:0007669"/>
    <property type="project" value="InterPro"/>
</dbReference>
<keyword evidence="2" id="KW-0472">Membrane</keyword>
<protein>
    <recommendedName>
        <fullName evidence="9">Mitochondrial outer membrane protein porin</fullName>
    </recommendedName>
</protein>
<name>A0A3M6YF33_HORWE</name>
<dbReference type="EMBL" id="QWIM01000544">
    <property type="protein sequence ID" value="RMY33391.1"/>
    <property type="molecule type" value="Genomic_DNA"/>
</dbReference>
<dbReference type="Proteomes" id="UP000282582">
    <property type="component" value="Unassembled WGS sequence"/>
</dbReference>
<dbReference type="InterPro" id="IPR001925">
    <property type="entry name" value="Porin_Euk"/>
</dbReference>
<evidence type="ECO:0000313" key="7">
    <source>
        <dbReference type="Proteomes" id="UP000276864"/>
    </source>
</evidence>
<dbReference type="EMBL" id="QWIK01000742">
    <property type="protein sequence ID" value="RMY01654.1"/>
    <property type="molecule type" value="Genomic_DNA"/>
</dbReference>
<dbReference type="GO" id="GO:0008308">
    <property type="term" value="F:voltage-gated monoatomic anion channel activity"/>
    <property type="evidence" value="ECO:0007669"/>
    <property type="project" value="InterPro"/>
</dbReference>
<evidence type="ECO:0000313" key="5">
    <source>
        <dbReference type="EMBL" id="RMY01654.1"/>
    </source>
</evidence>
<dbReference type="Pfam" id="PF01459">
    <property type="entry name" value="Porin_3"/>
    <property type="match status" value="1"/>
</dbReference>
<dbReference type="GO" id="GO:0046930">
    <property type="term" value="C:pore complex"/>
    <property type="evidence" value="ECO:0007669"/>
    <property type="project" value="UniProtKB-KW"/>
</dbReference>
<dbReference type="AlphaFoldDB" id="A0A3M6YF33"/>
<dbReference type="PANTHER" id="PTHR11743:SF70">
    <property type="entry name" value="GH26960P-RELATED"/>
    <property type="match status" value="1"/>
</dbReference>
<evidence type="ECO:0000256" key="2">
    <source>
        <dbReference type="ARBA" id="ARBA00022452"/>
    </source>
</evidence>
<keyword evidence="3" id="KW-0406">Ion transport</keyword>
<reference evidence="7 8" key="1">
    <citation type="journal article" date="2018" name="BMC Genomics">
        <title>Genomic evidence for intraspecific hybridization in a clonal and extremely halotolerant yeast.</title>
        <authorList>
            <person name="Gostincar C."/>
            <person name="Stajich J.E."/>
            <person name="Zupancic J."/>
            <person name="Zalar P."/>
            <person name="Gunde-Cimerman N."/>
        </authorList>
    </citation>
    <scope>NUCLEOTIDE SEQUENCE [LARGE SCALE GENOMIC DNA]</scope>
    <source>
        <strain evidence="6 7">EXF-6651</strain>
        <strain evidence="5 8">EXF-6654</strain>
    </source>
</reference>
<sequence>MGSIPPFSSEIPKPVGSTEKLANDINRSFAMPVPAFGDLGKAANDLINKDFYHTAQGQSSCSSCARNAEVQKRGTLDVKLKAPNGMNVAVKGKQGFDGVTSGSIEGKHTLKPQGAQYQSPSDFSTPAPSSSSPSSLAPTSSTTPRGRNGFIKSISFITALPSPLRTHLYLTAIGVPNGFGTQEKLALTLRLPATGVTITQAWTTASLLDTKVELSDVVAPGAKVDLQNLWNPSKPNSAAQKLNIAWKNPNVHTRAFINYGTASGNVDATVDAVAGHEGFLVGGEAAYDVGKGAVTRYGLGLAYQTPAYNATVNAVQNLNVIMASYYQKVNSSVEVGAKAGYDVPGSKAAGLELASKYKLDPLSFAKAKINDRGIAAFAYSTKLNAGTTLGLGLSLDTQKLNEAGHKIGTSLTFEG</sequence>
<keyword evidence="3" id="KW-0626">Porin</keyword>
<evidence type="ECO:0008006" key="9">
    <source>
        <dbReference type="Google" id="ProtNLM"/>
    </source>
</evidence>
<keyword evidence="2" id="KW-0812">Transmembrane</keyword>
<dbReference type="InterPro" id="IPR023614">
    <property type="entry name" value="Porin_dom_sf"/>
</dbReference>
<feature type="region of interest" description="Disordered" evidence="4">
    <location>
        <begin position="100"/>
        <end position="144"/>
    </location>
</feature>
<evidence type="ECO:0000256" key="1">
    <source>
        <dbReference type="ARBA" id="ARBA00007780"/>
    </source>
</evidence>
<evidence type="ECO:0000313" key="8">
    <source>
        <dbReference type="Proteomes" id="UP000282582"/>
    </source>
</evidence>
<evidence type="ECO:0000313" key="6">
    <source>
        <dbReference type="EMBL" id="RMY33391.1"/>
    </source>
</evidence>
<evidence type="ECO:0000256" key="3">
    <source>
        <dbReference type="ARBA" id="ARBA00023114"/>
    </source>
</evidence>
<keyword evidence="2" id="KW-1134">Transmembrane beta strand</keyword>
<keyword evidence="3" id="KW-0813">Transport</keyword>
<feature type="compositionally biased region" description="Low complexity" evidence="4">
    <location>
        <begin position="119"/>
        <end position="144"/>
    </location>
</feature>
<dbReference type="PANTHER" id="PTHR11743">
    <property type="entry name" value="VOLTAGE-DEPENDENT ANION-SELECTIVE CHANNEL"/>
    <property type="match status" value="1"/>
</dbReference>
<proteinExistence type="inferred from homology"/>
<comment type="similarity">
    <text evidence="1">Belongs to the eukaryotic mitochondrial porin family.</text>
</comment>
<dbReference type="CDD" id="cd07306">
    <property type="entry name" value="Porin3_VDAC"/>
    <property type="match status" value="1"/>
</dbReference>
<dbReference type="Proteomes" id="UP000276864">
    <property type="component" value="Unassembled WGS sequence"/>
</dbReference>